<keyword evidence="3" id="KW-1185">Reference proteome</keyword>
<dbReference type="Proteomes" id="UP001054902">
    <property type="component" value="Unassembled WGS sequence"/>
</dbReference>
<feature type="chain" id="PRO_5042108877" evidence="1">
    <location>
        <begin position="21"/>
        <end position="266"/>
    </location>
</feature>
<proteinExistence type="predicted"/>
<reference evidence="2 3" key="1">
    <citation type="journal article" date="2021" name="Sci. Rep.">
        <title>The genome of the diatom Chaetoceros tenuissimus carries an ancient integrated fragment of an extant virus.</title>
        <authorList>
            <person name="Hongo Y."/>
            <person name="Kimura K."/>
            <person name="Takaki Y."/>
            <person name="Yoshida Y."/>
            <person name="Baba S."/>
            <person name="Kobayashi G."/>
            <person name="Nagasaki K."/>
            <person name="Hano T."/>
            <person name="Tomaru Y."/>
        </authorList>
    </citation>
    <scope>NUCLEOTIDE SEQUENCE [LARGE SCALE GENOMIC DNA]</scope>
    <source>
        <strain evidence="2 3">NIES-3715</strain>
    </source>
</reference>
<name>A0AAD3H6A3_9STRA</name>
<gene>
    <name evidence="2" type="ORF">CTEN210_08302</name>
</gene>
<dbReference type="AlphaFoldDB" id="A0AAD3H6A3"/>
<protein>
    <submittedName>
        <fullName evidence="2">Uncharacterized protein</fullName>
    </submittedName>
</protein>
<feature type="signal peptide" evidence="1">
    <location>
        <begin position="1"/>
        <end position="20"/>
    </location>
</feature>
<accession>A0AAD3H6A3</accession>
<keyword evidence="1" id="KW-0732">Signal</keyword>
<comment type="caution">
    <text evidence="2">The sequence shown here is derived from an EMBL/GenBank/DDBJ whole genome shotgun (WGS) entry which is preliminary data.</text>
</comment>
<evidence type="ECO:0000313" key="3">
    <source>
        <dbReference type="Proteomes" id="UP001054902"/>
    </source>
</evidence>
<evidence type="ECO:0000313" key="2">
    <source>
        <dbReference type="EMBL" id="GFH51826.1"/>
    </source>
</evidence>
<sequence>MFLKKIRLLFTFIFLREVYSFSQSDGCMRRRFYATWSLYMNNPNDADNEFMSDLNARLNIEKNRENTCPLVVLDCMLPRQVLRVRLSDPVIVRLVKKRWLDETPTFGVRGTDSHDVPLLNGVEVEIMSKPNFIEEGNKALLMLKAKRRFQILSEDENIEGWKDASIKYLDSEEQEQEEEKLDHTCIDRAKLMASQLTDLMQIWIALARLNEKREGQIDLLLGDIGEEPSSNQPSEKAFYVGALINPLPEMEVAKHIRPALIMAETA</sequence>
<dbReference type="EMBL" id="BLLK01000045">
    <property type="protein sequence ID" value="GFH51826.1"/>
    <property type="molecule type" value="Genomic_DNA"/>
</dbReference>
<organism evidence="2 3">
    <name type="scientific">Chaetoceros tenuissimus</name>
    <dbReference type="NCBI Taxonomy" id="426638"/>
    <lineage>
        <taxon>Eukaryota</taxon>
        <taxon>Sar</taxon>
        <taxon>Stramenopiles</taxon>
        <taxon>Ochrophyta</taxon>
        <taxon>Bacillariophyta</taxon>
        <taxon>Coscinodiscophyceae</taxon>
        <taxon>Chaetocerotophycidae</taxon>
        <taxon>Chaetocerotales</taxon>
        <taxon>Chaetocerotaceae</taxon>
        <taxon>Chaetoceros</taxon>
    </lineage>
</organism>
<evidence type="ECO:0000256" key="1">
    <source>
        <dbReference type="SAM" id="SignalP"/>
    </source>
</evidence>